<organism evidence="7 8">
    <name type="scientific">Henosepilachna vigintioctopunctata</name>
    <dbReference type="NCBI Taxonomy" id="420089"/>
    <lineage>
        <taxon>Eukaryota</taxon>
        <taxon>Metazoa</taxon>
        <taxon>Ecdysozoa</taxon>
        <taxon>Arthropoda</taxon>
        <taxon>Hexapoda</taxon>
        <taxon>Insecta</taxon>
        <taxon>Pterygota</taxon>
        <taxon>Neoptera</taxon>
        <taxon>Endopterygota</taxon>
        <taxon>Coleoptera</taxon>
        <taxon>Polyphaga</taxon>
        <taxon>Cucujiformia</taxon>
        <taxon>Coccinelloidea</taxon>
        <taxon>Coccinellidae</taxon>
        <taxon>Epilachninae</taxon>
        <taxon>Epilachnini</taxon>
        <taxon>Henosepilachna</taxon>
    </lineage>
</organism>
<dbReference type="Pfam" id="PF16870">
    <property type="entry name" value="OxoGdeHyase_C"/>
    <property type="match status" value="1"/>
</dbReference>
<dbReference type="InterPro" id="IPR042179">
    <property type="entry name" value="KGD_C_sf"/>
</dbReference>
<feature type="domain" description="Transketolase-like pyrimidine-binding" evidence="6">
    <location>
        <begin position="564"/>
        <end position="767"/>
    </location>
</feature>
<dbReference type="GO" id="GO:0016624">
    <property type="term" value="F:oxidoreductase activity, acting on the aldehyde or oxo group of donors, disulfide as acceptor"/>
    <property type="evidence" value="ECO:0007669"/>
    <property type="project" value="InterPro"/>
</dbReference>
<comment type="similarity">
    <text evidence="2">Belongs to the alpha-ketoglutarate dehydrogenase family.</text>
</comment>
<dbReference type="Pfam" id="PF02779">
    <property type="entry name" value="Transket_pyr"/>
    <property type="match status" value="1"/>
</dbReference>
<dbReference type="AlphaFoldDB" id="A0AAW1VFL6"/>
<dbReference type="Proteomes" id="UP001431783">
    <property type="component" value="Unassembled WGS sequence"/>
</dbReference>
<reference evidence="7 8" key="1">
    <citation type="submission" date="2023-03" db="EMBL/GenBank/DDBJ databases">
        <title>Genome insight into feeding habits of ladybird beetles.</title>
        <authorList>
            <person name="Li H.-S."/>
            <person name="Huang Y.-H."/>
            <person name="Pang H."/>
        </authorList>
    </citation>
    <scope>NUCLEOTIDE SEQUENCE [LARGE SCALE GENOMIC DNA]</scope>
    <source>
        <strain evidence="7">SYSU_2023b</strain>
        <tissue evidence="7">Whole body</tissue>
    </source>
</reference>
<sequence>MLSKVVCRSGRLGCNNRKWYHSDNVFGYRKKTDGMFSVPEQALQYRSKQSNFFRLVTAYREHGHKKASIDPISLSKHMSQIPELEVKRYGLNETDFVDTQHILECSGNRKMALKEAVELLEDIYCTNISAEFTFLESEEEREWFSAEFEKLHSAEIDSDTKLEMAKEMLKAQEFDRFLAAKYPGLKRYGGEGAEGMMPFFMELFRLSAVGGVEEIVSALPHRGRLNILTGLLKYPPALMFRRLKGEKDFPDTYQATGDVLSHINASVNLHFGNDKVHVTVLKNPSHLEAVNPVSMGKTRAKQMLKRDGDYAAHGRLSDKILNLQVHGDAAFIGQGVNQETLNMCRTPHFEVGGTIHMVTNNQLGFTTPAERGRSSRYCTDLAKMISAPIIHVNGDYPELVLKATRLVFEYQRKFRKDIFLDINCFRLWGHNELDDPFFTNPLLYKIIRSKRSVPDLYAEKLINEGLLSTEEKVNISKDHSTCLNQEYKQTDHCKPYDPSFKNNWENFVQAQNQITIWDTGVNSDILSFVGNKSVKYPDDFKIHPTLQKTYVKSRLAKISQGLGIDWATAETLAFGSLMYEGYNVRISGQDVGRGTFSHRHVMLVDQDTNEIYIPLNNLHKEQIGYMEVANSTLSEEAVLGYEYGFSLESPRNLCIWEAQFGDFFNGAQIPFDTFVATGEPKWLLSSGLTMLLPHGYDGAGPDHSSSRIERILLQTDSKEDAVDGDNVNLQVCQPSTPAQYFHLLRRQMVRNFRKPLIIIAPKTLLRLSEATSSFSEMLPGTSFLPVLGDNMCDPEKVKKVILTSGKHYYTLLNKKLSSNIQDTALIRLESFSPFPTAELLQELGKYRRATVMIWSQEEPRNMGAWSFVKARFENLVGRKIIYTGRPTLAASAVGVAEIHKHEAKFVEERPFAFMSR</sequence>
<dbReference type="InterPro" id="IPR011603">
    <property type="entry name" value="2oxoglutarate_DH_E1"/>
</dbReference>
<dbReference type="InterPro" id="IPR029061">
    <property type="entry name" value="THDP-binding"/>
</dbReference>
<dbReference type="InterPro" id="IPR031717">
    <property type="entry name" value="ODO-1/KGD_C"/>
</dbReference>
<dbReference type="NCBIfam" id="NF008907">
    <property type="entry name" value="PRK12270.1"/>
    <property type="match status" value="1"/>
</dbReference>
<evidence type="ECO:0000256" key="3">
    <source>
        <dbReference type="ARBA" id="ARBA00022946"/>
    </source>
</evidence>
<dbReference type="EMBL" id="JARQZJ010000133">
    <property type="protein sequence ID" value="KAK9892284.1"/>
    <property type="molecule type" value="Genomic_DNA"/>
</dbReference>
<keyword evidence="4" id="KW-0560">Oxidoreductase</keyword>
<dbReference type="Gene3D" id="3.40.50.11610">
    <property type="entry name" value="Multifunctional 2-oxoglutarate metabolism enzyme, C-terminal domain"/>
    <property type="match status" value="1"/>
</dbReference>
<keyword evidence="5" id="KW-0786">Thiamine pyrophosphate</keyword>
<dbReference type="PANTHER" id="PTHR23152">
    <property type="entry name" value="2-OXOGLUTARATE DEHYDROGENASE"/>
    <property type="match status" value="1"/>
</dbReference>
<dbReference type="Gene3D" id="3.40.50.970">
    <property type="match status" value="1"/>
</dbReference>
<evidence type="ECO:0000313" key="8">
    <source>
        <dbReference type="Proteomes" id="UP001431783"/>
    </source>
</evidence>
<dbReference type="PANTHER" id="PTHR23152:SF4">
    <property type="entry name" value="2-OXOADIPATE DEHYDROGENASE COMPLEX COMPONENT E1"/>
    <property type="match status" value="1"/>
</dbReference>
<evidence type="ECO:0000256" key="4">
    <source>
        <dbReference type="ARBA" id="ARBA00023002"/>
    </source>
</evidence>
<protein>
    <recommendedName>
        <fullName evidence="6">Transketolase-like pyrimidine-binding domain-containing protein</fullName>
    </recommendedName>
</protein>
<dbReference type="SUPFAM" id="SSF52518">
    <property type="entry name" value="Thiamin diphosphate-binding fold (THDP-binding)"/>
    <property type="match status" value="2"/>
</dbReference>
<evidence type="ECO:0000256" key="1">
    <source>
        <dbReference type="ARBA" id="ARBA00001964"/>
    </source>
</evidence>
<dbReference type="Gene3D" id="3.40.50.12470">
    <property type="match status" value="1"/>
</dbReference>
<evidence type="ECO:0000313" key="7">
    <source>
        <dbReference type="EMBL" id="KAK9892284.1"/>
    </source>
</evidence>
<keyword evidence="3" id="KW-0809">Transit peptide</keyword>
<gene>
    <name evidence="7" type="ORF">WA026_019091</name>
</gene>
<evidence type="ECO:0000259" key="6">
    <source>
        <dbReference type="SMART" id="SM00861"/>
    </source>
</evidence>
<dbReference type="PIRSF" id="PIRSF000157">
    <property type="entry name" value="Oxoglu_dh_E1"/>
    <property type="match status" value="1"/>
</dbReference>
<comment type="cofactor">
    <cofactor evidence="1">
        <name>thiamine diphosphate</name>
        <dbReference type="ChEBI" id="CHEBI:58937"/>
    </cofactor>
</comment>
<dbReference type="GO" id="GO:0030976">
    <property type="term" value="F:thiamine pyrophosphate binding"/>
    <property type="evidence" value="ECO:0007669"/>
    <property type="project" value="InterPro"/>
</dbReference>
<dbReference type="SMART" id="SM00861">
    <property type="entry name" value="Transket_pyr"/>
    <property type="match status" value="1"/>
</dbReference>
<dbReference type="NCBIfam" id="TIGR00239">
    <property type="entry name" value="2oxo_dh_E1"/>
    <property type="match status" value="1"/>
</dbReference>
<accession>A0AAW1VFL6</accession>
<evidence type="ECO:0000256" key="5">
    <source>
        <dbReference type="ARBA" id="ARBA00023052"/>
    </source>
</evidence>
<keyword evidence="8" id="KW-1185">Reference proteome</keyword>
<proteinExistence type="inferred from homology"/>
<dbReference type="NCBIfam" id="NF006914">
    <property type="entry name" value="PRK09404.1"/>
    <property type="match status" value="1"/>
</dbReference>
<dbReference type="Gene3D" id="1.10.287.1150">
    <property type="entry name" value="TPP helical domain"/>
    <property type="match status" value="1"/>
</dbReference>
<dbReference type="InterPro" id="IPR005475">
    <property type="entry name" value="Transketolase-like_Pyr-bd"/>
</dbReference>
<dbReference type="Pfam" id="PF00676">
    <property type="entry name" value="E1_dh"/>
    <property type="match status" value="1"/>
</dbReference>
<dbReference type="CDD" id="cd02016">
    <property type="entry name" value="TPP_E1_OGDC_like"/>
    <property type="match status" value="1"/>
</dbReference>
<comment type="caution">
    <text evidence="7">The sequence shown here is derived from an EMBL/GenBank/DDBJ whole genome shotgun (WGS) entry which is preliminary data.</text>
</comment>
<dbReference type="InterPro" id="IPR001017">
    <property type="entry name" value="DH_E1"/>
</dbReference>
<name>A0AAW1VFL6_9CUCU</name>
<evidence type="ECO:0000256" key="2">
    <source>
        <dbReference type="ARBA" id="ARBA00006936"/>
    </source>
</evidence>